<organism evidence="1 2">
    <name type="scientific">Alkalispirochaeta sphaeroplastigenens</name>
    <dbReference type="NCBI Taxonomy" id="1187066"/>
    <lineage>
        <taxon>Bacteria</taxon>
        <taxon>Pseudomonadati</taxon>
        <taxon>Spirochaetota</taxon>
        <taxon>Spirochaetia</taxon>
        <taxon>Spirochaetales</taxon>
        <taxon>Spirochaetaceae</taxon>
        <taxon>Alkalispirochaeta</taxon>
    </lineage>
</organism>
<sequence>MRYFLSALLVLTVFAGVTAVGTLHQEQLEPSIFLYITSFFERDTAAHNAIAAILLNYRMYDTMFEALILLTAIIGMKQFLPTSRELRDADE</sequence>
<reference evidence="2" key="1">
    <citation type="submission" date="2015-12" db="EMBL/GenBank/DDBJ databases">
        <authorList>
            <person name="Lodha T.D."/>
            <person name="Chintalapati S."/>
            <person name="Chintalapati V.R."/>
            <person name="Sravanthi T."/>
        </authorList>
    </citation>
    <scope>NUCLEOTIDE SEQUENCE [LARGE SCALE GENOMIC DNA]</scope>
    <source>
        <strain evidence="2">JC133</strain>
    </source>
</reference>
<dbReference type="Proteomes" id="UP000237350">
    <property type="component" value="Unassembled WGS sequence"/>
</dbReference>
<evidence type="ECO:0008006" key="3">
    <source>
        <dbReference type="Google" id="ProtNLM"/>
    </source>
</evidence>
<dbReference type="AlphaFoldDB" id="A0A2S4JG09"/>
<gene>
    <name evidence="1" type="ORF">AU468_12950</name>
</gene>
<evidence type="ECO:0000313" key="2">
    <source>
        <dbReference type="Proteomes" id="UP000237350"/>
    </source>
</evidence>
<protein>
    <recommendedName>
        <fullName evidence="3">Sodium:proton antiporter</fullName>
    </recommendedName>
</protein>
<dbReference type="EMBL" id="LPWH01000122">
    <property type="protein sequence ID" value="POQ98494.1"/>
    <property type="molecule type" value="Genomic_DNA"/>
</dbReference>
<evidence type="ECO:0000313" key="1">
    <source>
        <dbReference type="EMBL" id="POQ98494.1"/>
    </source>
</evidence>
<name>A0A2S4JG09_9SPIO</name>
<dbReference type="OrthoDB" id="9798859at2"/>
<keyword evidence="2" id="KW-1185">Reference proteome</keyword>
<accession>A0A2S4JG09</accession>
<proteinExistence type="predicted"/>
<dbReference type="RefSeq" id="WP_146049527.1">
    <property type="nucleotide sequence ID" value="NZ_LPWH01000122.1"/>
</dbReference>
<comment type="caution">
    <text evidence="1">The sequence shown here is derived from an EMBL/GenBank/DDBJ whole genome shotgun (WGS) entry which is preliminary data.</text>
</comment>